<dbReference type="PANTHER" id="PTHR31650">
    <property type="entry name" value="O-ACYLTRANSFERASE (WSD1-LIKE) FAMILY PROTEIN"/>
    <property type="match status" value="1"/>
</dbReference>
<dbReference type="PANTHER" id="PTHR31650:SF1">
    <property type="entry name" value="WAX ESTER SYNTHASE_DIACYLGLYCEROL ACYLTRANSFERASE 4-RELATED"/>
    <property type="match status" value="1"/>
</dbReference>
<dbReference type="InterPro" id="IPR045034">
    <property type="entry name" value="O-acyltransferase_WSD1-like"/>
</dbReference>
<organism evidence="2 3">
    <name type="scientific">Hibiscus sabdariffa</name>
    <name type="common">roselle</name>
    <dbReference type="NCBI Taxonomy" id="183260"/>
    <lineage>
        <taxon>Eukaryota</taxon>
        <taxon>Viridiplantae</taxon>
        <taxon>Streptophyta</taxon>
        <taxon>Embryophyta</taxon>
        <taxon>Tracheophyta</taxon>
        <taxon>Spermatophyta</taxon>
        <taxon>Magnoliopsida</taxon>
        <taxon>eudicotyledons</taxon>
        <taxon>Gunneridae</taxon>
        <taxon>Pentapetalae</taxon>
        <taxon>rosids</taxon>
        <taxon>malvids</taxon>
        <taxon>Malvales</taxon>
        <taxon>Malvaceae</taxon>
        <taxon>Malvoideae</taxon>
        <taxon>Hibiscus</taxon>
    </lineage>
</organism>
<dbReference type="Pfam" id="PF06974">
    <property type="entry name" value="WS_DGAT_C"/>
    <property type="match status" value="1"/>
</dbReference>
<comment type="caution">
    <text evidence="2">The sequence shown here is derived from an EMBL/GenBank/DDBJ whole genome shotgun (WGS) entry which is preliminary data.</text>
</comment>
<protein>
    <recommendedName>
        <fullName evidence="1">O-acyltransferase WSD1 C-terminal domain-containing protein</fullName>
    </recommendedName>
</protein>
<evidence type="ECO:0000313" key="2">
    <source>
        <dbReference type="EMBL" id="KAK8487484.1"/>
    </source>
</evidence>
<evidence type="ECO:0000259" key="1">
    <source>
        <dbReference type="Pfam" id="PF06974"/>
    </source>
</evidence>
<feature type="domain" description="O-acyltransferase WSD1 C-terminal" evidence="1">
    <location>
        <begin position="13"/>
        <end position="155"/>
    </location>
</feature>
<dbReference type="InterPro" id="IPR009721">
    <property type="entry name" value="O-acyltransferase_WSD1_C"/>
</dbReference>
<dbReference type="EMBL" id="JBBPBN010000396">
    <property type="protein sequence ID" value="KAK8487484.1"/>
    <property type="molecule type" value="Genomic_DNA"/>
</dbReference>
<gene>
    <name evidence="2" type="ORF">V6N11_055691</name>
</gene>
<keyword evidence="3" id="KW-1185">Reference proteome</keyword>
<sequence>MADMMKKKSKAKWGNKFGFICVPFSIALENDPLDYLREAKAIVHRKKLSLQAFCTYLTNNFVVRLFGSKVSACLAYRVFSHTTMSISNVVGPVEEISFFGHPIAFIAPTVFGHPQALTIHFQSYVDKMSIVVAVDPNVISDPHLLCDDFQESLKLFKDAIVVNDSVC</sequence>
<dbReference type="Proteomes" id="UP001396334">
    <property type="component" value="Unassembled WGS sequence"/>
</dbReference>
<reference evidence="2 3" key="1">
    <citation type="journal article" date="2024" name="G3 (Bethesda)">
        <title>Genome assembly of Hibiscus sabdariffa L. provides insights into metabolisms of medicinal natural products.</title>
        <authorList>
            <person name="Kim T."/>
        </authorList>
    </citation>
    <scope>NUCLEOTIDE SEQUENCE [LARGE SCALE GENOMIC DNA]</scope>
    <source>
        <strain evidence="2">TK-2024</strain>
        <tissue evidence="2">Old leaves</tissue>
    </source>
</reference>
<proteinExistence type="predicted"/>
<evidence type="ECO:0000313" key="3">
    <source>
        <dbReference type="Proteomes" id="UP001396334"/>
    </source>
</evidence>
<accession>A0ABR2A3P9</accession>
<name>A0ABR2A3P9_9ROSI</name>